<reference evidence="3" key="1">
    <citation type="submission" date="2025-08" db="UniProtKB">
        <authorList>
            <consortium name="RefSeq"/>
        </authorList>
    </citation>
    <scope>IDENTIFICATION</scope>
    <source>
        <tissue evidence="3">Leaves</tissue>
    </source>
</reference>
<dbReference type="RefSeq" id="XP_071920623.1">
    <property type="nucleotide sequence ID" value="XM_072064522.1"/>
</dbReference>
<dbReference type="GeneID" id="140014122"/>
<dbReference type="Pfam" id="PF19259">
    <property type="entry name" value="Ty3_capsid"/>
    <property type="match status" value="1"/>
</dbReference>
<keyword evidence="2" id="KW-1185">Reference proteome</keyword>
<feature type="domain" description="Ty3 transposon capsid-like protein" evidence="1">
    <location>
        <begin position="3"/>
        <end position="112"/>
    </location>
</feature>
<organism evidence="2 3">
    <name type="scientific">Coffea arabica</name>
    <name type="common">Arabian coffee</name>
    <dbReference type="NCBI Taxonomy" id="13443"/>
    <lineage>
        <taxon>Eukaryota</taxon>
        <taxon>Viridiplantae</taxon>
        <taxon>Streptophyta</taxon>
        <taxon>Embryophyta</taxon>
        <taxon>Tracheophyta</taxon>
        <taxon>Spermatophyta</taxon>
        <taxon>Magnoliopsida</taxon>
        <taxon>eudicotyledons</taxon>
        <taxon>Gunneridae</taxon>
        <taxon>Pentapetalae</taxon>
        <taxon>asterids</taxon>
        <taxon>lamiids</taxon>
        <taxon>Gentianales</taxon>
        <taxon>Rubiaceae</taxon>
        <taxon>Ixoroideae</taxon>
        <taxon>Gardenieae complex</taxon>
        <taxon>Bertiereae - Coffeeae clade</taxon>
        <taxon>Coffeeae</taxon>
        <taxon>Coffea</taxon>
    </lineage>
</organism>
<proteinExistence type="predicted"/>
<dbReference type="InterPro" id="IPR045358">
    <property type="entry name" value="Ty3_capsid"/>
</dbReference>
<protein>
    <recommendedName>
        <fullName evidence="1">Ty3 transposon capsid-like protein domain-containing protein</fullName>
    </recommendedName>
</protein>
<evidence type="ECO:0000313" key="3">
    <source>
        <dbReference type="RefSeq" id="XP_071920623.1"/>
    </source>
</evidence>
<sequence>MYLEGRADKWFQGVKLEKPGITWRMFEELLYKIFDNRNDKDVVEEFNNLQEAGNVEEYQERFEELKTLMMIKNPHLDEEYFISSFISGFKDEIKTMIRILRPTTLSQIFEMATL</sequence>
<gene>
    <name evidence="3" type="primary">LOC140014122</name>
</gene>
<name>A0ABM4VM69_COFAR</name>
<evidence type="ECO:0000313" key="2">
    <source>
        <dbReference type="Proteomes" id="UP001652660"/>
    </source>
</evidence>
<accession>A0ABM4VM69</accession>
<dbReference type="Proteomes" id="UP001652660">
    <property type="component" value="Chromosome 9c"/>
</dbReference>
<evidence type="ECO:0000259" key="1">
    <source>
        <dbReference type="Pfam" id="PF19259"/>
    </source>
</evidence>